<reference evidence="2 3" key="1">
    <citation type="submission" date="2023-02" db="EMBL/GenBank/DDBJ databases">
        <title>LHISI_Scaffold_Assembly.</title>
        <authorList>
            <person name="Stuart O.P."/>
            <person name="Cleave R."/>
            <person name="Magrath M.J.L."/>
            <person name="Mikheyev A.S."/>
        </authorList>
    </citation>
    <scope>NUCLEOTIDE SEQUENCE [LARGE SCALE GENOMIC DNA]</scope>
    <source>
        <strain evidence="2">Daus_M_001</strain>
        <tissue evidence="2">Leg muscle</tissue>
    </source>
</reference>
<dbReference type="Proteomes" id="UP001159363">
    <property type="component" value="Chromosome X"/>
</dbReference>
<dbReference type="EMBL" id="JARBHB010000004">
    <property type="protein sequence ID" value="KAJ8886146.1"/>
    <property type="molecule type" value="Genomic_DNA"/>
</dbReference>
<organism evidence="2 3">
    <name type="scientific">Dryococelus australis</name>
    <dbReference type="NCBI Taxonomy" id="614101"/>
    <lineage>
        <taxon>Eukaryota</taxon>
        <taxon>Metazoa</taxon>
        <taxon>Ecdysozoa</taxon>
        <taxon>Arthropoda</taxon>
        <taxon>Hexapoda</taxon>
        <taxon>Insecta</taxon>
        <taxon>Pterygota</taxon>
        <taxon>Neoptera</taxon>
        <taxon>Polyneoptera</taxon>
        <taxon>Phasmatodea</taxon>
        <taxon>Verophasmatodea</taxon>
        <taxon>Anareolatae</taxon>
        <taxon>Phasmatidae</taxon>
        <taxon>Eurycanthinae</taxon>
        <taxon>Dryococelus</taxon>
    </lineage>
</organism>
<sequence length="317" mass="35459">MTLFKSNRIPTISSHTIISDNPLQPDNASASDSGNKVPNFGDGESTCHFSFSMDQLDTGHCVGPGMHQKHATFTSTSQNDLIECCGDIIVQKIITKIKKARFFSVLADETTDSSNSEQISISIRYVDKSHPHAVREDLIKFVKVIDLTACGGQVHAVRNMIGNVEETTNFARDSQKCLELLKKKIQDHSPDVTGDTLLLFSRTCWVERHEAFSRFKDLLPVVILFLEEITKLITGFSSRFNYEKVMKTAKFYASDLLGSLSELEGELSTWHLLWCNYEHKPRSAIEIIMASTTKLYPNVKTLLMLYLIGPGTTSTGE</sequence>
<name>A0ABQ9HPW5_9NEOP</name>
<protein>
    <recommendedName>
        <fullName evidence="4">DUF4371 domain-containing protein</fullName>
    </recommendedName>
</protein>
<dbReference type="PANTHER" id="PTHR46289:SF14">
    <property type="entry name" value="DUF4371 DOMAIN-CONTAINING PROTEIN"/>
    <property type="match status" value="1"/>
</dbReference>
<evidence type="ECO:0008006" key="4">
    <source>
        <dbReference type="Google" id="ProtNLM"/>
    </source>
</evidence>
<comment type="caution">
    <text evidence="2">The sequence shown here is derived from an EMBL/GenBank/DDBJ whole genome shotgun (WGS) entry which is preliminary data.</text>
</comment>
<evidence type="ECO:0000313" key="2">
    <source>
        <dbReference type="EMBL" id="KAJ8886146.1"/>
    </source>
</evidence>
<dbReference type="InterPro" id="IPR052958">
    <property type="entry name" value="IFN-induced_PKR_regulator"/>
</dbReference>
<feature type="compositionally biased region" description="Polar residues" evidence="1">
    <location>
        <begin position="15"/>
        <end position="36"/>
    </location>
</feature>
<evidence type="ECO:0000256" key="1">
    <source>
        <dbReference type="SAM" id="MobiDB-lite"/>
    </source>
</evidence>
<feature type="region of interest" description="Disordered" evidence="1">
    <location>
        <begin position="15"/>
        <end position="37"/>
    </location>
</feature>
<accession>A0ABQ9HPW5</accession>
<gene>
    <name evidence="2" type="ORF">PR048_012355</name>
</gene>
<evidence type="ECO:0000313" key="3">
    <source>
        <dbReference type="Proteomes" id="UP001159363"/>
    </source>
</evidence>
<proteinExistence type="predicted"/>
<dbReference type="PANTHER" id="PTHR46289">
    <property type="entry name" value="52 KDA REPRESSOR OF THE INHIBITOR OF THE PROTEIN KINASE-LIKE PROTEIN-RELATED"/>
    <property type="match status" value="1"/>
</dbReference>
<keyword evidence="3" id="KW-1185">Reference proteome</keyword>